<protein>
    <submittedName>
        <fullName evidence="1">Phage holin</fullName>
    </submittedName>
</protein>
<gene>
    <name evidence="1" type="ORF">C4618_00555</name>
</gene>
<evidence type="ECO:0000313" key="2">
    <source>
        <dbReference type="Proteomes" id="UP000256718"/>
    </source>
</evidence>
<comment type="caution">
    <text evidence="1">The sequence shown here is derived from an EMBL/GenBank/DDBJ whole genome shotgun (WGS) entry which is preliminary data.</text>
</comment>
<organism evidence="1 2">
    <name type="scientific">Streptococcus agalactiae</name>
    <dbReference type="NCBI Taxonomy" id="1311"/>
    <lineage>
        <taxon>Bacteria</taxon>
        <taxon>Bacillati</taxon>
        <taxon>Bacillota</taxon>
        <taxon>Bacilli</taxon>
        <taxon>Lactobacillales</taxon>
        <taxon>Streptococcaceae</taxon>
        <taxon>Streptococcus</taxon>
    </lineage>
</organism>
<reference evidence="1 2" key="1">
    <citation type="journal article" date="2018" name="Emerg. Microbes Infect.">
        <title>Phenotypic and molecular analysis of nontypeable Group B streptococci: identification of cps2a and hybrid cps2a/cps5 Group B streptococcal capsule gene clusters.</title>
        <authorList>
            <person name="Alhhazmi A."/>
            <person name="Tyrrell G.J."/>
        </authorList>
    </citation>
    <scope>NUCLEOTIDE SEQUENCE [LARGE SCALE GENOMIC DNA]</scope>
    <source>
        <strain evidence="1 2">PLGBS17</strain>
    </source>
</reference>
<proteinExistence type="predicted"/>
<name>A0A1A9DZW9_STRAG</name>
<dbReference type="Proteomes" id="UP000256718">
    <property type="component" value="Unassembled WGS sequence"/>
</dbReference>
<accession>A0A1A9DZW9</accession>
<dbReference type="AlphaFoldDB" id="A0A1A9DZW9"/>
<dbReference type="NCBIfam" id="TIGR01673">
    <property type="entry name" value="holin_LLH"/>
    <property type="match status" value="1"/>
</dbReference>
<evidence type="ECO:0000313" key="1">
    <source>
        <dbReference type="EMBL" id="RDY91534.1"/>
    </source>
</evidence>
<dbReference type="Pfam" id="PF09682">
    <property type="entry name" value="Phage_holin_6_1"/>
    <property type="match status" value="1"/>
</dbReference>
<sequence length="111" mass="12164">MNEFTTQIITVSVPIFGIIAGILAHEVKKLLIKKGGEKAVKIAEIVARNAVEAVEQISVEVGIKGQDKLTEAKTAVIDGLSQYNINLTQTQLETFIEAAVKRMNDEWKKGQ</sequence>
<dbReference type="InterPro" id="IPR010026">
    <property type="entry name" value="Phage_holin_LL-H"/>
</dbReference>
<dbReference type="EMBL" id="QHGZ01000009">
    <property type="protein sequence ID" value="RDY91534.1"/>
    <property type="molecule type" value="Genomic_DNA"/>
</dbReference>
<dbReference type="RefSeq" id="WP_001001961.1">
    <property type="nucleotide sequence ID" value="NZ_CGHZ01000011.1"/>
</dbReference>